<keyword evidence="5" id="KW-1185">Reference proteome</keyword>
<proteinExistence type="predicted"/>
<dbReference type="InterPro" id="IPR011250">
    <property type="entry name" value="OMP/PagP_B-barrel"/>
</dbReference>
<sequence length="227" mass="24434">MKTSIAASALLAASALASPAAAEMELSLYLGVQSVAGSNASGYLPGGAPFNRSMDWEGKPLDSPIYYGGRAIWWLDNNIGFGLEGTHVKAYASPLDRLALGVNRMELSDGHNIITANVMKRWPGAFKQTPKFTPYLGAGVGVAIPHVDIEVTGSPVRTHDFEVTGLALRGIAGLKYDFNERWALFGEYQFTWSDNDITIDPAPGQFAGKMKTEILSHAFNIGVSYSF</sequence>
<dbReference type="SUPFAM" id="SSF56925">
    <property type="entry name" value="OMPA-like"/>
    <property type="match status" value="1"/>
</dbReference>
<dbReference type="EMBL" id="FWFU01000004">
    <property type="protein sequence ID" value="SLN60678.1"/>
    <property type="molecule type" value="Genomic_DNA"/>
</dbReference>
<dbReference type="Gene3D" id="2.40.160.20">
    <property type="match status" value="1"/>
</dbReference>
<evidence type="ECO:0000256" key="1">
    <source>
        <dbReference type="ARBA" id="ARBA00022729"/>
    </source>
</evidence>
<organism evidence="4 5">
    <name type="scientific">Roseovarius halotolerans</name>
    <dbReference type="NCBI Taxonomy" id="505353"/>
    <lineage>
        <taxon>Bacteria</taxon>
        <taxon>Pseudomonadati</taxon>
        <taxon>Pseudomonadota</taxon>
        <taxon>Alphaproteobacteria</taxon>
        <taxon>Rhodobacterales</taxon>
        <taxon>Roseobacteraceae</taxon>
        <taxon>Roseovarius</taxon>
    </lineage>
</organism>
<dbReference type="AlphaFoldDB" id="A0A1X6ZV45"/>
<protein>
    <recommendedName>
        <fullName evidence="3">Outer membrane protein beta-barrel domain-containing protein</fullName>
    </recommendedName>
</protein>
<evidence type="ECO:0000259" key="3">
    <source>
        <dbReference type="Pfam" id="PF13505"/>
    </source>
</evidence>
<dbReference type="RefSeq" id="WP_085818908.1">
    <property type="nucleotide sequence ID" value="NZ_FWFU01000004.1"/>
</dbReference>
<feature type="domain" description="Outer membrane protein beta-barrel" evidence="3">
    <location>
        <begin position="9"/>
        <end position="227"/>
    </location>
</feature>
<dbReference type="Pfam" id="PF13505">
    <property type="entry name" value="OMP_b-brl"/>
    <property type="match status" value="1"/>
</dbReference>
<feature type="signal peptide" evidence="2">
    <location>
        <begin position="1"/>
        <end position="22"/>
    </location>
</feature>
<accession>A0A1X6ZV45</accession>
<dbReference type="Proteomes" id="UP000193207">
    <property type="component" value="Unassembled WGS sequence"/>
</dbReference>
<evidence type="ECO:0000313" key="5">
    <source>
        <dbReference type="Proteomes" id="UP000193207"/>
    </source>
</evidence>
<evidence type="ECO:0000313" key="4">
    <source>
        <dbReference type="EMBL" id="SLN60678.1"/>
    </source>
</evidence>
<keyword evidence="1 2" id="KW-0732">Signal</keyword>
<feature type="chain" id="PRO_5013390106" description="Outer membrane protein beta-barrel domain-containing protein" evidence="2">
    <location>
        <begin position="23"/>
        <end position="227"/>
    </location>
</feature>
<dbReference type="InterPro" id="IPR027385">
    <property type="entry name" value="Beta-barrel_OMP"/>
</dbReference>
<evidence type="ECO:0000256" key="2">
    <source>
        <dbReference type="SAM" id="SignalP"/>
    </source>
</evidence>
<dbReference type="OrthoDB" id="9810784at2"/>
<name>A0A1X6ZV45_9RHOB</name>
<reference evidence="4 5" key="1">
    <citation type="submission" date="2017-03" db="EMBL/GenBank/DDBJ databases">
        <authorList>
            <person name="Afonso C.L."/>
            <person name="Miller P.J."/>
            <person name="Scott M.A."/>
            <person name="Spackman E."/>
            <person name="Goraichik I."/>
            <person name="Dimitrov K.M."/>
            <person name="Suarez D.L."/>
            <person name="Swayne D.E."/>
        </authorList>
    </citation>
    <scope>NUCLEOTIDE SEQUENCE [LARGE SCALE GENOMIC DNA]</scope>
    <source>
        <strain evidence="4 5">CECT 8110</strain>
    </source>
</reference>
<gene>
    <name evidence="4" type="ORF">ROH8110_03402</name>
</gene>